<feature type="compositionally biased region" description="Basic and acidic residues" evidence="1">
    <location>
        <begin position="58"/>
        <end position="81"/>
    </location>
</feature>
<dbReference type="EMBL" id="JBIUYY010000003">
    <property type="protein sequence ID" value="MFJ2821087.1"/>
    <property type="molecule type" value="Genomic_DNA"/>
</dbReference>
<gene>
    <name evidence="3" type="ORF">ACIO7M_08250</name>
</gene>
<keyword evidence="2" id="KW-0732">Signal</keyword>
<comment type="caution">
    <text evidence="3">The sequence shown here is derived from an EMBL/GenBank/DDBJ whole genome shotgun (WGS) entry which is preliminary data.</text>
</comment>
<accession>A0ABW8ECX9</accession>
<feature type="signal peptide" evidence="2">
    <location>
        <begin position="1"/>
        <end position="31"/>
    </location>
</feature>
<evidence type="ECO:0008006" key="5">
    <source>
        <dbReference type="Google" id="ProtNLM"/>
    </source>
</evidence>
<proteinExistence type="predicted"/>
<evidence type="ECO:0000256" key="1">
    <source>
        <dbReference type="SAM" id="MobiDB-lite"/>
    </source>
</evidence>
<evidence type="ECO:0000313" key="3">
    <source>
        <dbReference type="EMBL" id="MFJ2821087.1"/>
    </source>
</evidence>
<reference evidence="3 4" key="1">
    <citation type="submission" date="2024-10" db="EMBL/GenBank/DDBJ databases">
        <title>The Natural Products Discovery Center: Release of the First 8490 Sequenced Strains for Exploring Actinobacteria Biosynthetic Diversity.</title>
        <authorList>
            <person name="Kalkreuter E."/>
            <person name="Kautsar S.A."/>
            <person name="Yang D."/>
            <person name="Bader C.D."/>
            <person name="Teijaro C.N."/>
            <person name="Fluegel L."/>
            <person name="Davis C.M."/>
            <person name="Simpson J.R."/>
            <person name="Lauterbach L."/>
            <person name="Steele A.D."/>
            <person name="Gui C."/>
            <person name="Meng S."/>
            <person name="Li G."/>
            <person name="Viehrig K."/>
            <person name="Ye F."/>
            <person name="Su P."/>
            <person name="Kiefer A.F."/>
            <person name="Nichols A."/>
            <person name="Cepeda A.J."/>
            <person name="Yan W."/>
            <person name="Fan B."/>
            <person name="Jiang Y."/>
            <person name="Adhikari A."/>
            <person name="Zheng C.-J."/>
            <person name="Schuster L."/>
            <person name="Cowan T.M."/>
            <person name="Smanski M.J."/>
            <person name="Chevrette M.G."/>
            <person name="De Carvalho L.P.S."/>
            <person name="Shen B."/>
        </authorList>
    </citation>
    <scope>NUCLEOTIDE SEQUENCE [LARGE SCALE GENOMIC DNA]</scope>
    <source>
        <strain evidence="3 4">NPDC087220</strain>
    </source>
</reference>
<organism evidence="3 4">
    <name type="scientific">Streptomyces toxytricini</name>
    <name type="common">Actinomyces toxytricini</name>
    <dbReference type="NCBI Taxonomy" id="67369"/>
    <lineage>
        <taxon>Bacteria</taxon>
        <taxon>Bacillati</taxon>
        <taxon>Actinomycetota</taxon>
        <taxon>Actinomycetes</taxon>
        <taxon>Kitasatosporales</taxon>
        <taxon>Streptomycetaceae</taxon>
        <taxon>Streptomyces</taxon>
    </lineage>
</organism>
<feature type="chain" id="PRO_5045380980" description="Secreted protein" evidence="2">
    <location>
        <begin position="32"/>
        <end position="107"/>
    </location>
</feature>
<keyword evidence="4" id="KW-1185">Reference proteome</keyword>
<feature type="region of interest" description="Disordered" evidence="1">
    <location>
        <begin position="50"/>
        <end position="107"/>
    </location>
</feature>
<evidence type="ECO:0000256" key="2">
    <source>
        <dbReference type="SAM" id="SignalP"/>
    </source>
</evidence>
<protein>
    <recommendedName>
        <fullName evidence="5">Secreted protein</fullName>
    </recommendedName>
</protein>
<dbReference type="RefSeq" id="WP_402378715.1">
    <property type="nucleotide sequence ID" value="NZ_JBIUYY010000003.1"/>
</dbReference>
<name>A0ABW8ECX9_STRT5</name>
<dbReference type="Proteomes" id="UP001617351">
    <property type="component" value="Unassembled WGS sequence"/>
</dbReference>
<evidence type="ECO:0000313" key="4">
    <source>
        <dbReference type="Proteomes" id="UP001617351"/>
    </source>
</evidence>
<sequence length="107" mass="10836">MKNNRMIVTVVALLAISAFCAVMVAAGQPVAAVAALIPSIALGVQQIVQAGSGPADRGPAEREPADREPADRGPADRRGPDPDGPARGAEPVPGRPADRGPQGEVRA</sequence>